<organism evidence="6 7">
    <name type="scientific">Gordonia malaquae NBRC 108250</name>
    <dbReference type="NCBI Taxonomy" id="1223542"/>
    <lineage>
        <taxon>Bacteria</taxon>
        <taxon>Bacillati</taxon>
        <taxon>Actinomycetota</taxon>
        <taxon>Actinomycetes</taxon>
        <taxon>Mycobacteriales</taxon>
        <taxon>Gordoniaceae</taxon>
        <taxon>Gordonia</taxon>
    </lineage>
</organism>
<evidence type="ECO:0008006" key="8">
    <source>
        <dbReference type="Google" id="ProtNLM"/>
    </source>
</evidence>
<gene>
    <name evidence="6" type="ORF">GM1_007_01930</name>
</gene>
<comment type="subcellular location">
    <subcellularLocation>
        <location evidence="1">Membrane</location>
    </subcellularLocation>
</comment>
<sequence>MSDSESDTPTESKAKSAGAESTSDASSRHWLASLALAGASAALVVAVVCLAYFGYTGIRAYAVDSARDQARIGAVDGAEQAVLNTFTVDPAHMDAWQKRLSSSLTGNALKQAVDQSAQELIQQVEDAKNKANSIKVRIITSAATEVNADEGTAKVFVLSEATASSAPQQPTGLSYLMTMVKEDGVWKASDIVPLSEIAYSDSDSTPVPGPSQEGGN</sequence>
<keyword evidence="5" id="KW-0812">Transmembrane</keyword>
<proteinExistence type="predicted"/>
<comment type="caution">
    <text evidence="6">The sequence shown here is derived from an EMBL/GenBank/DDBJ whole genome shotgun (WGS) entry which is preliminary data.</text>
</comment>
<dbReference type="eggNOG" id="ENOG5033WYP">
    <property type="taxonomic scope" value="Bacteria"/>
</dbReference>
<keyword evidence="7" id="KW-1185">Reference proteome</keyword>
<dbReference type="STRING" id="410332.SAMN04488550_3699"/>
<evidence type="ECO:0000256" key="5">
    <source>
        <dbReference type="SAM" id="Phobius"/>
    </source>
</evidence>
<evidence type="ECO:0000313" key="7">
    <source>
        <dbReference type="Proteomes" id="UP000035009"/>
    </source>
</evidence>
<dbReference type="PANTHER" id="PTHR37042:SF4">
    <property type="entry name" value="OUTER MEMBRANE PROTEIN RV1973"/>
    <property type="match status" value="1"/>
</dbReference>
<keyword evidence="3" id="KW-0175">Coiled coil</keyword>
<evidence type="ECO:0000256" key="4">
    <source>
        <dbReference type="SAM" id="MobiDB-lite"/>
    </source>
</evidence>
<accession>M3VEG6</accession>
<feature type="region of interest" description="Disordered" evidence="4">
    <location>
        <begin position="1"/>
        <end position="22"/>
    </location>
</feature>
<name>M3VEG6_GORML</name>
<dbReference type="EMBL" id="BAOP01000007">
    <property type="protein sequence ID" value="GAC79234.1"/>
    <property type="molecule type" value="Genomic_DNA"/>
</dbReference>
<evidence type="ECO:0000313" key="6">
    <source>
        <dbReference type="EMBL" id="GAC79234.1"/>
    </source>
</evidence>
<feature type="coiled-coil region" evidence="3">
    <location>
        <begin position="110"/>
        <end position="137"/>
    </location>
</feature>
<dbReference type="PANTHER" id="PTHR37042">
    <property type="entry name" value="OUTER MEMBRANE PROTEIN RV1973"/>
    <property type="match status" value="1"/>
</dbReference>
<protein>
    <recommendedName>
        <fullName evidence="8">Mce-associated membrane protein</fullName>
    </recommendedName>
</protein>
<reference evidence="6 7" key="1">
    <citation type="submission" date="2013-02" db="EMBL/GenBank/DDBJ databases">
        <title>Whole genome shotgun sequence of Gordonia malaquae NBRC 108250.</title>
        <authorList>
            <person name="Yoshida I."/>
            <person name="Hosoyama A."/>
            <person name="Tsuchikane K."/>
            <person name="Ando Y."/>
            <person name="Baba S."/>
            <person name="Ohji S."/>
            <person name="Hamada M."/>
            <person name="Tamura T."/>
            <person name="Yamazoe A."/>
            <person name="Yamazaki S."/>
            <person name="Fujita N."/>
        </authorList>
    </citation>
    <scope>NUCLEOTIDE SEQUENCE [LARGE SCALE GENOMIC DNA]</scope>
    <source>
        <strain evidence="6 7">NBRC 108250</strain>
    </source>
</reference>
<dbReference type="AlphaFoldDB" id="M3VEG6"/>
<dbReference type="GO" id="GO:0016020">
    <property type="term" value="C:membrane"/>
    <property type="evidence" value="ECO:0007669"/>
    <property type="project" value="UniProtKB-SubCell"/>
</dbReference>
<keyword evidence="5" id="KW-1133">Transmembrane helix</keyword>
<keyword evidence="2 5" id="KW-0472">Membrane</keyword>
<evidence type="ECO:0000256" key="1">
    <source>
        <dbReference type="ARBA" id="ARBA00004370"/>
    </source>
</evidence>
<evidence type="ECO:0000256" key="3">
    <source>
        <dbReference type="SAM" id="Coils"/>
    </source>
</evidence>
<dbReference type="Proteomes" id="UP000035009">
    <property type="component" value="Unassembled WGS sequence"/>
</dbReference>
<feature type="transmembrane region" description="Helical" evidence="5">
    <location>
        <begin position="30"/>
        <end position="53"/>
    </location>
</feature>
<evidence type="ECO:0000256" key="2">
    <source>
        <dbReference type="ARBA" id="ARBA00023136"/>
    </source>
</evidence>